<dbReference type="CDD" id="cd06583">
    <property type="entry name" value="PGRP"/>
    <property type="match status" value="1"/>
</dbReference>
<dbReference type="SMART" id="SM00644">
    <property type="entry name" value="Ami_2"/>
    <property type="match status" value="1"/>
</dbReference>
<comment type="similarity">
    <text evidence="4">Belongs to the N-acetylmuramoyl-L-alanine amidase 2 family.</text>
</comment>
<accession>A0ABW8BTP3</accession>
<organism evidence="15 16">
    <name type="scientific">Vreelandella lionensis</name>
    <dbReference type="NCBI Taxonomy" id="1144478"/>
    <lineage>
        <taxon>Bacteria</taxon>
        <taxon>Pseudomonadati</taxon>
        <taxon>Pseudomonadota</taxon>
        <taxon>Gammaproteobacteria</taxon>
        <taxon>Oceanospirillales</taxon>
        <taxon>Halomonadaceae</taxon>
        <taxon>Vreelandella</taxon>
    </lineage>
</organism>
<feature type="domain" description="N-acetylmuramoyl-L-alanine amidase" evidence="14">
    <location>
        <begin position="18"/>
        <end position="174"/>
    </location>
</feature>
<evidence type="ECO:0000256" key="2">
    <source>
        <dbReference type="ARBA" id="ARBA00001947"/>
    </source>
</evidence>
<name>A0ABW8BTP3_9GAMM</name>
<evidence type="ECO:0000256" key="7">
    <source>
        <dbReference type="ARBA" id="ARBA00022723"/>
    </source>
</evidence>
<proteinExistence type="inferred from homology"/>
<dbReference type="EMBL" id="JBITWC010000016">
    <property type="protein sequence ID" value="MFI8750576.1"/>
    <property type="molecule type" value="Genomic_DNA"/>
</dbReference>
<evidence type="ECO:0000256" key="13">
    <source>
        <dbReference type="SAM" id="MobiDB-lite"/>
    </source>
</evidence>
<dbReference type="EC" id="3.5.1.28" evidence="5"/>
<evidence type="ECO:0000256" key="9">
    <source>
        <dbReference type="ARBA" id="ARBA00022833"/>
    </source>
</evidence>
<dbReference type="PANTHER" id="PTHR30417:SF4">
    <property type="entry name" value="1,6-ANHYDRO-N-ACETYLMURAMYL-L-ALANINE AMIDASE AMPD"/>
    <property type="match status" value="1"/>
</dbReference>
<keyword evidence="6" id="KW-0963">Cytoplasm</keyword>
<dbReference type="InterPro" id="IPR051206">
    <property type="entry name" value="NAMLAA_amidase_2"/>
</dbReference>
<comment type="cofactor">
    <cofactor evidence="2">
        <name>Zn(2+)</name>
        <dbReference type="ChEBI" id="CHEBI:29105"/>
    </cofactor>
</comment>
<dbReference type="InterPro" id="IPR002502">
    <property type="entry name" value="Amidase_domain"/>
</dbReference>
<evidence type="ECO:0000256" key="3">
    <source>
        <dbReference type="ARBA" id="ARBA00004496"/>
    </source>
</evidence>
<comment type="caution">
    <text evidence="15">The sequence shown here is derived from an EMBL/GenBank/DDBJ whole genome shotgun (WGS) entry which is preliminary data.</text>
</comment>
<comment type="subcellular location">
    <subcellularLocation>
        <location evidence="3">Cytoplasm</location>
    </subcellularLocation>
</comment>
<evidence type="ECO:0000256" key="11">
    <source>
        <dbReference type="ARBA" id="ARBA00039257"/>
    </source>
</evidence>
<feature type="region of interest" description="Disordered" evidence="13">
    <location>
        <begin position="1"/>
        <end position="22"/>
    </location>
</feature>
<dbReference type="InterPro" id="IPR036505">
    <property type="entry name" value="Amidase/PGRP_sf"/>
</dbReference>
<evidence type="ECO:0000313" key="16">
    <source>
        <dbReference type="Proteomes" id="UP001614338"/>
    </source>
</evidence>
<keyword evidence="7" id="KW-0479">Metal-binding</keyword>
<dbReference type="Proteomes" id="UP001614338">
    <property type="component" value="Unassembled WGS sequence"/>
</dbReference>
<evidence type="ECO:0000256" key="1">
    <source>
        <dbReference type="ARBA" id="ARBA00001561"/>
    </source>
</evidence>
<comment type="catalytic activity">
    <reaction evidence="1">
        <text>Hydrolyzes the link between N-acetylmuramoyl residues and L-amino acid residues in certain cell-wall glycopeptides.</text>
        <dbReference type="EC" id="3.5.1.28"/>
    </reaction>
</comment>
<evidence type="ECO:0000256" key="12">
    <source>
        <dbReference type="ARBA" id="ARBA00042615"/>
    </source>
</evidence>
<evidence type="ECO:0000259" key="14">
    <source>
        <dbReference type="SMART" id="SM00644"/>
    </source>
</evidence>
<dbReference type="SUPFAM" id="SSF55846">
    <property type="entry name" value="N-acetylmuramoyl-L-alanine amidase-like"/>
    <property type="match status" value="1"/>
</dbReference>
<evidence type="ECO:0000256" key="4">
    <source>
        <dbReference type="ARBA" id="ARBA00007553"/>
    </source>
</evidence>
<evidence type="ECO:0000256" key="5">
    <source>
        <dbReference type="ARBA" id="ARBA00011901"/>
    </source>
</evidence>
<feature type="compositionally biased region" description="Polar residues" evidence="13">
    <location>
        <begin position="8"/>
        <end position="21"/>
    </location>
</feature>
<protein>
    <recommendedName>
        <fullName evidence="11">1,6-anhydro-N-acetylmuramyl-L-alanine amidase AmpD</fullName>
        <ecNumber evidence="5">3.5.1.28</ecNumber>
    </recommendedName>
    <alternativeName>
        <fullName evidence="12">N-acetylmuramoyl-L-alanine amidase</fullName>
    </alternativeName>
</protein>
<evidence type="ECO:0000313" key="15">
    <source>
        <dbReference type="EMBL" id="MFI8750576.1"/>
    </source>
</evidence>
<evidence type="ECO:0000256" key="8">
    <source>
        <dbReference type="ARBA" id="ARBA00022801"/>
    </source>
</evidence>
<dbReference type="RefSeq" id="WP_253503508.1">
    <property type="nucleotide sequence ID" value="NZ_JBITWC010000016.1"/>
</dbReference>
<keyword evidence="9" id="KW-0862">Zinc</keyword>
<dbReference type="Gene3D" id="3.40.80.10">
    <property type="entry name" value="Peptidoglycan recognition protein-like"/>
    <property type="match status" value="1"/>
</dbReference>
<keyword evidence="8 15" id="KW-0378">Hydrolase</keyword>
<dbReference type="GO" id="GO:0008745">
    <property type="term" value="F:N-acetylmuramoyl-L-alanine amidase activity"/>
    <property type="evidence" value="ECO:0007669"/>
    <property type="project" value="UniProtKB-EC"/>
</dbReference>
<gene>
    <name evidence="15" type="primary">ampD</name>
    <name evidence="15" type="ORF">ACIGG6_11325</name>
</gene>
<sequence length="204" mass="23478">MNKEGMTGQWSKARQVPSPNQDARPHCEVSLLLLHAISLPPGQFSGDAIEALFTNRLDPNEHPFFAEIDHLRVSAHLLIRRDGECIQFVDSDQRAWHAGRSYWWDSALSAWRSKLNDFSVGIELEGDDCTPFTKAQYATLVEATCWLMARYPALTTQRITSHAKVAPLRKTDPGPAFDWAYFRQQLARRLMDKKCWLKTPFKWF</sequence>
<dbReference type="PANTHER" id="PTHR30417">
    <property type="entry name" value="N-ACETYLMURAMOYL-L-ALANINE AMIDASE AMID"/>
    <property type="match status" value="1"/>
</dbReference>
<reference evidence="15 16" key="1">
    <citation type="submission" date="2024-10" db="EMBL/GenBank/DDBJ databases">
        <title>The Natural Products Discovery Center: Release of the First 8490 Sequenced Strains for Exploring Actinobacteria Biosynthetic Diversity.</title>
        <authorList>
            <person name="Kalkreuter E."/>
            <person name="Kautsar S.A."/>
            <person name="Yang D."/>
            <person name="Bader C.D."/>
            <person name="Teijaro C.N."/>
            <person name="Fluegel L."/>
            <person name="Davis C.M."/>
            <person name="Simpson J.R."/>
            <person name="Lauterbach L."/>
            <person name="Steele A.D."/>
            <person name="Gui C."/>
            <person name="Meng S."/>
            <person name="Li G."/>
            <person name="Viehrig K."/>
            <person name="Ye F."/>
            <person name="Su P."/>
            <person name="Kiefer A.F."/>
            <person name="Nichols A."/>
            <person name="Cepeda A.J."/>
            <person name="Yan W."/>
            <person name="Fan B."/>
            <person name="Jiang Y."/>
            <person name="Adhikari A."/>
            <person name="Zheng C.-J."/>
            <person name="Schuster L."/>
            <person name="Cowan T.M."/>
            <person name="Smanski M.J."/>
            <person name="Chevrette M.G."/>
            <person name="De Carvalho L.P.S."/>
            <person name="Shen B."/>
        </authorList>
    </citation>
    <scope>NUCLEOTIDE SEQUENCE [LARGE SCALE GENOMIC DNA]</scope>
    <source>
        <strain evidence="15 16">NPDC077409</strain>
    </source>
</reference>
<evidence type="ECO:0000256" key="10">
    <source>
        <dbReference type="ARBA" id="ARBA00023316"/>
    </source>
</evidence>
<evidence type="ECO:0000256" key="6">
    <source>
        <dbReference type="ARBA" id="ARBA00022490"/>
    </source>
</evidence>
<keyword evidence="10" id="KW-0961">Cell wall biogenesis/degradation</keyword>
<dbReference type="Pfam" id="PF01510">
    <property type="entry name" value="Amidase_2"/>
    <property type="match status" value="1"/>
</dbReference>
<dbReference type="NCBIfam" id="NF008758">
    <property type="entry name" value="PRK11789.1"/>
    <property type="match status" value="1"/>
</dbReference>
<keyword evidence="16" id="KW-1185">Reference proteome</keyword>